<proteinExistence type="predicted"/>
<sequence>MRLGVNMTQQPIIEIAEFPHDNRLWRIDSLGTISSKLGNNNNLMIEVNLRPVLQSTLNQFASTYYQDKKQLFMKTGNNVSLAK</sequence>
<reference evidence="1 2" key="1">
    <citation type="submission" date="2009-01" db="EMBL/GenBank/DDBJ databases">
        <authorList>
            <person name="Fulton L."/>
            <person name="Clifton S."/>
            <person name="Chinwalla A.T."/>
            <person name="Mitreva M."/>
            <person name="Sodergren E."/>
            <person name="Weinstock G."/>
            <person name="Clifton S."/>
            <person name="Dooling D.J."/>
            <person name="Fulton B."/>
            <person name="Minx P."/>
            <person name="Pepin K.H."/>
            <person name="Johnson M."/>
            <person name="Bhonagiri V."/>
            <person name="Nash W.E."/>
            <person name="Mardis E.R."/>
            <person name="Wilson R.K."/>
        </authorList>
    </citation>
    <scope>NUCLEOTIDE SEQUENCE [LARGE SCALE GENOMIC DNA]</scope>
    <source>
        <strain evidence="1 2">NRL30031/H210</strain>
    </source>
</reference>
<organism evidence="1 2">
    <name type="scientific">Neisseria flavescens NRL30031/H210</name>
    <dbReference type="NCBI Taxonomy" id="546264"/>
    <lineage>
        <taxon>Bacteria</taxon>
        <taxon>Pseudomonadati</taxon>
        <taxon>Pseudomonadota</taxon>
        <taxon>Betaproteobacteria</taxon>
        <taxon>Neisseriales</taxon>
        <taxon>Neisseriaceae</taxon>
        <taxon>Neisseria</taxon>
    </lineage>
</organism>
<dbReference type="AlphaFoldDB" id="C0EK48"/>
<dbReference type="Proteomes" id="UP000004457">
    <property type="component" value="Unassembled WGS sequence"/>
</dbReference>
<keyword evidence="2" id="KW-1185">Reference proteome</keyword>
<evidence type="ECO:0000313" key="2">
    <source>
        <dbReference type="Proteomes" id="UP000004457"/>
    </source>
</evidence>
<gene>
    <name evidence="1" type="ORF">NEIFLAOT_00290</name>
</gene>
<protein>
    <submittedName>
        <fullName evidence="1">Uncharacterized protein</fullName>
    </submittedName>
</protein>
<accession>C0EK48</accession>
<comment type="caution">
    <text evidence="1">The sequence shown here is derived from an EMBL/GenBank/DDBJ whole genome shotgun (WGS) entry which is preliminary data.</text>
</comment>
<name>C0EK48_NEIFL</name>
<evidence type="ECO:0000313" key="1">
    <source>
        <dbReference type="EMBL" id="EEG34671.1"/>
    </source>
</evidence>
<dbReference type="EMBL" id="ACEN01000005">
    <property type="protein sequence ID" value="EEG34671.1"/>
    <property type="molecule type" value="Genomic_DNA"/>
</dbReference>